<gene>
    <name evidence="3" type="ORF">BCR15_10945</name>
</gene>
<organism evidence="3 4">
    <name type="scientific">Tessaracoccus lapidicaptus</name>
    <dbReference type="NCBI Taxonomy" id="1427523"/>
    <lineage>
        <taxon>Bacteria</taxon>
        <taxon>Bacillati</taxon>
        <taxon>Actinomycetota</taxon>
        <taxon>Actinomycetes</taxon>
        <taxon>Propionibacteriales</taxon>
        <taxon>Propionibacteriaceae</taxon>
        <taxon>Tessaracoccus</taxon>
    </lineage>
</organism>
<dbReference type="InterPro" id="IPR006311">
    <property type="entry name" value="TAT_signal"/>
</dbReference>
<feature type="chain" id="PRO_5008643332" description="SsuA/THI5-like domain-containing protein" evidence="1">
    <location>
        <begin position="30"/>
        <end position="335"/>
    </location>
</feature>
<keyword evidence="4" id="KW-1185">Reference proteome</keyword>
<feature type="signal peptide" evidence="1">
    <location>
        <begin position="1"/>
        <end position="29"/>
    </location>
</feature>
<dbReference type="PANTHER" id="PTHR31528">
    <property type="entry name" value="4-AMINO-5-HYDROXYMETHYL-2-METHYLPYRIMIDINE PHOSPHATE SYNTHASE THI11-RELATED"/>
    <property type="match status" value="1"/>
</dbReference>
<dbReference type="RefSeq" id="WP_068749423.1">
    <property type="nucleotide sequence ID" value="NZ_MBQD01000001.1"/>
</dbReference>
<dbReference type="AlphaFoldDB" id="A0A1C0AS48"/>
<feature type="domain" description="SsuA/THI5-like" evidence="2">
    <location>
        <begin position="47"/>
        <end position="262"/>
    </location>
</feature>
<dbReference type="Proteomes" id="UP000093501">
    <property type="component" value="Unassembled WGS sequence"/>
</dbReference>
<dbReference type="PANTHER" id="PTHR31528:SF15">
    <property type="entry name" value="RIBOFLAVIN-BINDING PROTEIN RIBY"/>
    <property type="match status" value="1"/>
</dbReference>
<accession>A0A1C0AS48</accession>
<reference evidence="4" key="1">
    <citation type="submission" date="2016-07" db="EMBL/GenBank/DDBJ databases">
        <authorList>
            <person name="Florea S."/>
            <person name="Webb J.S."/>
            <person name="Jaromczyk J."/>
            <person name="Schardl C.L."/>
        </authorList>
    </citation>
    <scope>NUCLEOTIDE SEQUENCE [LARGE SCALE GENOMIC DNA]</scope>
    <source>
        <strain evidence="4">IPBSL-7</strain>
    </source>
</reference>
<keyword evidence="1" id="KW-0732">Signal</keyword>
<dbReference type="PROSITE" id="PS51257">
    <property type="entry name" value="PROKAR_LIPOPROTEIN"/>
    <property type="match status" value="1"/>
</dbReference>
<proteinExistence type="predicted"/>
<dbReference type="GO" id="GO:0009228">
    <property type="term" value="P:thiamine biosynthetic process"/>
    <property type="evidence" value="ECO:0007669"/>
    <property type="project" value="InterPro"/>
</dbReference>
<dbReference type="EMBL" id="MBQD01000001">
    <property type="protein sequence ID" value="OCL37216.1"/>
    <property type="molecule type" value="Genomic_DNA"/>
</dbReference>
<evidence type="ECO:0000313" key="4">
    <source>
        <dbReference type="Proteomes" id="UP000093501"/>
    </source>
</evidence>
<evidence type="ECO:0000313" key="3">
    <source>
        <dbReference type="EMBL" id="OCL37216.1"/>
    </source>
</evidence>
<dbReference type="PROSITE" id="PS51318">
    <property type="entry name" value="TAT"/>
    <property type="match status" value="1"/>
</dbReference>
<name>A0A1C0AS48_9ACTN</name>
<dbReference type="InterPro" id="IPR027939">
    <property type="entry name" value="NMT1/THI5"/>
</dbReference>
<evidence type="ECO:0000256" key="1">
    <source>
        <dbReference type="SAM" id="SignalP"/>
    </source>
</evidence>
<dbReference type="Gene3D" id="3.40.190.10">
    <property type="entry name" value="Periplasmic binding protein-like II"/>
    <property type="match status" value="2"/>
</dbReference>
<protein>
    <recommendedName>
        <fullName evidence="2">SsuA/THI5-like domain-containing protein</fullName>
    </recommendedName>
</protein>
<dbReference type="SUPFAM" id="SSF53850">
    <property type="entry name" value="Periplasmic binding protein-like II"/>
    <property type="match status" value="1"/>
</dbReference>
<sequence length="335" mass="34684">MISRRSVLLGGLAAAGATGLAACSGASPAASPSADGKLTVGLTYIPNVQFSAFYLGVAEGLFAKQGLDVTLRHHGQQEDVFGAVLAREEHVVFASADEAMVAAAAGQDLRTFATSYQTYPLEVMGGGDLGLSADDGLAVLAGRTLGIPGHYGSSYYAALAAIHEAGLTEDDVTLMDIGYTQLSALAARQVDFIMGFRNNELVQLRAQGESVLSIPISDPASPRLVGPSLVTVGTEVSDDVLAAVARGMREAEEAVIADPEAALDATAEQVPALSDPAQRESAARVLAATTELWTRGGAVDVSLDTDAFARMAEFLVEAGIIERAPEQAYVELDLS</sequence>
<comment type="caution">
    <text evidence="3">The sequence shown here is derived from an EMBL/GenBank/DDBJ whole genome shotgun (WGS) entry which is preliminary data.</text>
</comment>
<evidence type="ECO:0000259" key="2">
    <source>
        <dbReference type="Pfam" id="PF09084"/>
    </source>
</evidence>
<dbReference type="Pfam" id="PF09084">
    <property type="entry name" value="NMT1"/>
    <property type="match status" value="1"/>
</dbReference>
<dbReference type="InterPro" id="IPR015168">
    <property type="entry name" value="SsuA/THI5"/>
</dbReference>